<feature type="transmembrane region" description="Helical" evidence="9">
    <location>
        <begin position="28"/>
        <end position="46"/>
    </location>
</feature>
<dbReference type="PANTHER" id="PTHR24421">
    <property type="entry name" value="NITRATE/NITRITE SENSOR PROTEIN NARX-RELATED"/>
    <property type="match status" value="1"/>
</dbReference>
<feature type="transmembrane region" description="Helical" evidence="9">
    <location>
        <begin position="378"/>
        <end position="395"/>
    </location>
</feature>
<dbReference type="EMBL" id="JACHBR010000001">
    <property type="protein sequence ID" value="MBB5625851.1"/>
    <property type="molecule type" value="Genomic_DNA"/>
</dbReference>
<keyword evidence="9" id="KW-0812">Transmembrane</keyword>
<evidence type="ECO:0000256" key="3">
    <source>
        <dbReference type="ARBA" id="ARBA00022553"/>
    </source>
</evidence>
<proteinExistence type="predicted"/>
<dbReference type="GO" id="GO:0005524">
    <property type="term" value="F:ATP binding"/>
    <property type="evidence" value="ECO:0007669"/>
    <property type="project" value="UniProtKB-KW"/>
</dbReference>
<evidence type="ECO:0000256" key="2">
    <source>
        <dbReference type="ARBA" id="ARBA00012438"/>
    </source>
</evidence>
<dbReference type="AlphaFoldDB" id="A0A7W9DNW5"/>
<keyword evidence="6" id="KW-0418">Kinase</keyword>
<feature type="transmembrane region" description="Helical" evidence="9">
    <location>
        <begin position="297"/>
        <end position="315"/>
    </location>
</feature>
<sequence length="634" mass="65668">MSVVSWTLLVAAMVLYGIAVRRTAGAAAAAAGVIVVVVAGEAAIVGEPPRSVAGLALLSGGLVAMAWAFGRSRRRSRARRDALAAYRAAWPAQWSAAADAERLRLAAELHDTAAHRLTSIAVSAASALHVTDRGLQEDALRHAGQEGRSAAAELAVVDTTVSDLAAIDGLIGSWPELGLTYRRTVDHVSPQVADAAYRVVREALTNAARYASGAEVRVGVEHDSGCLTVLVSDGGGAARHGDLGSGHGLAGLAATVASRGGTFEASPDGPGWTVRARFPAAAEVPPVRAEWWRGPRAWDAALVGLAFALSIGASLLPGSTTVSTKQLAVLVPLFVAHAIPLWWRTRAPLWSLAAMVSIYPIALAAWVAGWSSIPAGDLFLWGFWVELAQVYAFGVHRDRARGLLAALLVAAVGGLALAMGPGVSGDGAAVWAVLALGVAVVTVPVWALGAMVARARARRREAEGAAGDLHRRRLSAAARAERERVAAGLRRTASRHAEAVVVAADEGRLSVVLDEARAGLGAVRELLDELRRPSGADDPPPTLAGLAVLAARQMVAVRQIGDPRGLVPELEVGMFRAAQEFSGPAVTVSYRHDGVLVAGATSPDARRRLHVLADAYGGASAVGAGGTVHVWLPR</sequence>
<keyword evidence="5" id="KW-0547">Nucleotide-binding</keyword>
<evidence type="ECO:0000256" key="7">
    <source>
        <dbReference type="ARBA" id="ARBA00022840"/>
    </source>
</evidence>
<keyword evidence="9" id="KW-1133">Transmembrane helix</keyword>
<evidence type="ECO:0000313" key="12">
    <source>
        <dbReference type="EMBL" id="MBB5625851.1"/>
    </source>
</evidence>
<dbReference type="InterPro" id="IPR011712">
    <property type="entry name" value="Sig_transdc_His_kin_sub3_dim/P"/>
</dbReference>
<dbReference type="CDD" id="cd16917">
    <property type="entry name" value="HATPase_UhpB-NarQ-NarX-like"/>
    <property type="match status" value="1"/>
</dbReference>
<comment type="catalytic activity">
    <reaction evidence="1">
        <text>ATP + protein L-histidine = ADP + protein N-phospho-L-histidine.</text>
        <dbReference type="EC" id="2.7.13.3"/>
    </reaction>
</comment>
<protein>
    <recommendedName>
        <fullName evidence="2">histidine kinase</fullName>
        <ecNumber evidence="2">2.7.13.3</ecNumber>
    </recommendedName>
</protein>
<name>A0A7W9DNW5_9ACTN</name>
<evidence type="ECO:0000256" key="5">
    <source>
        <dbReference type="ARBA" id="ARBA00022741"/>
    </source>
</evidence>
<gene>
    <name evidence="12" type="ORF">BJ981_001550</name>
</gene>
<dbReference type="GO" id="GO:0016020">
    <property type="term" value="C:membrane"/>
    <property type="evidence" value="ECO:0007669"/>
    <property type="project" value="InterPro"/>
</dbReference>
<feature type="transmembrane region" description="Helical" evidence="9">
    <location>
        <begin position="429"/>
        <end position="453"/>
    </location>
</feature>
<dbReference type="Gene3D" id="1.20.5.1930">
    <property type="match status" value="1"/>
</dbReference>
<keyword evidence="7" id="KW-0067">ATP-binding</keyword>
<dbReference type="GO" id="GO:0000155">
    <property type="term" value="F:phosphorelay sensor kinase activity"/>
    <property type="evidence" value="ECO:0007669"/>
    <property type="project" value="InterPro"/>
</dbReference>
<keyword evidence="3" id="KW-0597">Phosphoprotein</keyword>
<dbReference type="Gene3D" id="3.30.565.10">
    <property type="entry name" value="Histidine kinase-like ATPase, C-terminal domain"/>
    <property type="match status" value="1"/>
</dbReference>
<feature type="domain" description="Signal transduction histidine kinase subgroup 3 dimerisation and phosphoacceptor" evidence="11">
    <location>
        <begin position="101"/>
        <end position="154"/>
    </location>
</feature>
<evidence type="ECO:0000256" key="9">
    <source>
        <dbReference type="SAM" id="Phobius"/>
    </source>
</evidence>
<feature type="transmembrane region" description="Helical" evidence="9">
    <location>
        <begin position="327"/>
        <end position="343"/>
    </location>
</feature>
<keyword evidence="13" id="KW-1185">Reference proteome</keyword>
<feature type="transmembrane region" description="Helical" evidence="9">
    <location>
        <begin position="6"/>
        <end position="21"/>
    </location>
</feature>
<evidence type="ECO:0000259" key="10">
    <source>
        <dbReference type="Pfam" id="PF02518"/>
    </source>
</evidence>
<dbReference type="InterPro" id="IPR050482">
    <property type="entry name" value="Sensor_HK_TwoCompSys"/>
</dbReference>
<dbReference type="RefSeq" id="WP_184609359.1">
    <property type="nucleotide sequence ID" value="NZ_BOOS01000037.1"/>
</dbReference>
<dbReference type="Pfam" id="PF07730">
    <property type="entry name" value="HisKA_3"/>
    <property type="match status" value="1"/>
</dbReference>
<feature type="domain" description="Histidine kinase/HSP90-like ATPase" evidence="10">
    <location>
        <begin position="193"/>
        <end position="280"/>
    </location>
</feature>
<evidence type="ECO:0000259" key="11">
    <source>
        <dbReference type="Pfam" id="PF07730"/>
    </source>
</evidence>
<feature type="transmembrane region" description="Helical" evidence="9">
    <location>
        <begin position="52"/>
        <end position="70"/>
    </location>
</feature>
<reference evidence="12 13" key="1">
    <citation type="submission" date="2020-08" db="EMBL/GenBank/DDBJ databases">
        <title>Sequencing the genomes of 1000 actinobacteria strains.</title>
        <authorList>
            <person name="Klenk H.-P."/>
        </authorList>
    </citation>
    <scope>NUCLEOTIDE SEQUENCE [LARGE SCALE GENOMIC DNA]</scope>
    <source>
        <strain evidence="12 13">DSM 45790</strain>
    </source>
</reference>
<evidence type="ECO:0000256" key="4">
    <source>
        <dbReference type="ARBA" id="ARBA00022679"/>
    </source>
</evidence>
<evidence type="ECO:0000256" key="8">
    <source>
        <dbReference type="ARBA" id="ARBA00023012"/>
    </source>
</evidence>
<dbReference type="GO" id="GO:0046983">
    <property type="term" value="F:protein dimerization activity"/>
    <property type="evidence" value="ECO:0007669"/>
    <property type="project" value="InterPro"/>
</dbReference>
<dbReference type="SUPFAM" id="SSF55874">
    <property type="entry name" value="ATPase domain of HSP90 chaperone/DNA topoisomerase II/histidine kinase"/>
    <property type="match status" value="1"/>
</dbReference>
<comment type="caution">
    <text evidence="12">The sequence shown here is derived from an EMBL/GenBank/DDBJ whole genome shotgun (WGS) entry which is preliminary data.</text>
</comment>
<dbReference type="InterPro" id="IPR036890">
    <property type="entry name" value="HATPase_C_sf"/>
</dbReference>
<evidence type="ECO:0000313" key="13">
    <source>
        <dbReference type="Proteomes" id="UP000588112"/>
    </source>
</evidence>
<dbReference type="InterPro" id="IPR003594">
    <property type="entry name" value="HATPase_dom"/>
</dbReference>
<evidence type="ECO:0000256" key="6">
    <source>
        <dbReference type="ARBA" id="ARBA00022777"/>
    </source>
</evidence>
<dbReference type="PANTHER" id="PTHR24421:SF10">
    <property type="entry name" value="NITRATE_NITRITE SENSOR PROTEIN NARQ"/>
    <property type="match status" value="1"/>
</dbReference>
<organism evidence="12 13">
    <name type="scientific">Sphaerisporangium krabiense</name>
    <dbReference type="NCBI Taxonomy" id="763782"/>
    <lineage>
        <taxon>Bacteria</taxon>
        <taxon>Bacillati</taxon>
        <taxon>Actinomycetota</taxon>
        <taxon>Actinomycetes</taxon>
        <taxon>Streptosporangiales</taxon>
        <taxon>Streptosporangiaceae</taxon>
        <taxon>Sphaerisporangium</taxon>
    </lineage>
</organism>
<keyword evidence="4" id="KW-0808">Transferase</keyword>
<dbReference type="Proteomes" id="UP000588112">
    <property type="component" value="Unassembled WGS sequence"/>
</dbReference>
<dbReference type="EC" id="2.7.13.3" evidence="2"/>
<keyword evidence="9" id="KW-0472">Membrane</keyword>
<keyword evidence="8" id="KW-0902">Two-component regulatory system</keyword>
<feature type="transmembrane region" description="Helical" evidence="9">
    <location>
        <begin position="350"/>
        <end position="372"/>
    </location>
</feature>
<evidence type="ECO:0000256" key="1">
    <source>
        <dbReference type="ARBA" id="ARBA00000085"/>
    </source>
</evidence>
<feature type="transmembrane region" description="Helical" evidence="9">
    <location>
        <begin position="402"/>
        <end position="423"/>
    </location>
</feature>
<accession>A0A7W9DNW5</accession>
<dbReference type="Pfam" id="PF02518">
    <property type="entry name" value="HATPase_c"/>
    <property type="match status" value="1"/>
</dbReference>